<evidence type="ECO:0000259" key="6">
    <source>
        <dbReference type="PROSITE" id="PS50850"/>
    </source>
</evidence>
<name>A0A9Q8W925_9PEZI</name>
<evidence type="ECO:0000256" key="3">
    <source>
        <dbReference type="ARBA" id="ARBA00022989"/>
    </source>
</evidence>
<dbReference type="RefSeq" id="XP_049135546.1">
    <property type="nucleotide sequence ID" value="XM_049279589.1"/>
</dbReference>
<dbReference type="AlphaFoldDB" id="A0A9Q8W925"/>
<dbReference type="GO" id="GO:0022857">
    <property type="term" value="F:transmembrane transporter activity"/>
    <property type="evidence" value="ECO:0007669"/>
    <property type="project" value="InterPro"/>
</dbReference>
<dbReference type="Proteomes" id="UP000830671">
    <property type="component" value="Chromosome 1"/>
</dbReference>
<dbReference type="KEGG" id="clup:CLUP02_00542"/>
<feature type="transmembrane region" description="Helical" evidence="5">
    <location>
        <begin position="62"/>
        <end position="85"/>
    </location>
</feature>
<feature type="transmembrane region" description="Helical" evidence="5">
    <location>
        <begin position="451"/>
        <end position="468"/>
    </location>
</feature>
<keyword evidence="3 5" id="KW-1133">Transmembrane helix</keyword>
<feature type="transmembrane region" description="Helical" evidence="5">
    <location>
        <begin position="475"/>
        <end position="496"/>
    </location>
</feature>
<keyword evidence="2 5" id="KW-0812">Transmembrane</keyword>
<organism evidence="7 8">
    <name type="scientific">Colletotrichum lupini</name>
    <dbReference type="NCBI Taxonomy" id="145971"/>
    <lineage>
        <taxon>Eukaryota</taxon>
        <taxon>Fungi</taxon>
        <taxon>Dikarya</taxon>
        <taxon>Ascomycota</taxon>
        <taxon>Pezizomycotina</taxon>
        <taxon>Sordariomycetes</taxon>
        <taxon>Hypocreomycetidae</taxon>
        <taxon>Glomerellales</taxon>
        <taxon>Glomerellaceae</taxon>
        <taxon>Colletotrichum</taxon>
        <taxon>Colletotrichum acutatum species complex</taxon>
    </lineage>
</organism>
<feature type="transmembrane region" description="Helical" evidence="5">
    <location>
        <begin position="105"/>
        <end position="124"/>
    </location>
</feature>
<feature type="transmembrane region" description="Helical" evidence="5">
    <location>
        <begin position="328"/>
        <end position="349"/>
    </location>
</feature>
<feature type="transmembrane region" description="Helical" evidence="5">
    <location>
        <begin position="190"/>
        <end position="213"/>
    </location>
</feature>
<evidence type="ECO:0000313" key="8">
    <source>
        <dbReference type="Proteomes" id="UP000830671"/>
    </source>
</evidence>
<dbReference type="GeneID" id="73334599"/>
<protein>
    <submittedName>
        <fullName evidence="7">Major facilitator superfamily transporter</fullName>
    </submittedName>
</protein>
<proteinExistence type="predicted"/>
<feature type="transmembrane region" description="Helical" evidence="5">
    <location>
        <begin position="369"/>
        <end position="390"/>
    </location>
</feature>
<accession>A0A9Q8W925</accession>
<feature type="transmembrane region" description="Helical" evidence="5">
    <location>
        <begin position="219"/>
        <end position="240"/>
    </location>
</feature>
<feature type="transmembrane region" description="Helical" evidence="5">
    <location>
        <begin position="508"/>
        <end position="531"/>
    </location>
</feature>
<sequence>MPGTKDDEPHVDTIERSAIKVTAQEDQAYGTVQLLQGGSVVLIPTPSPDPKDPLNLPPWHKYLIIFVVGSYSAIAVLVTSGLGAVFPSVLKEYPPEDATRATDLLTYPTLFMGIGNLFSMPLCVTIGRRPVFLVSLVLLVLSGLWCAFSTSLSSHIAGRNFYSIAAGQSEALAPFIIEEIHFLHERSAKLSWFIGVQTAGTAAMFVATAYIVPSMGLKWWYLIITFINAVILVLAFFFAVETKYDRPVDADSRFRPYLGGPSQLLDDEGNVDKNGDNEMIVQVLTRQNHILQPEVFGPRTWRHNLRIFHFKPEWKQTVIFYKETMQSLLLPNIVWMLLLNGAFLGIYVYQASTFATILMAPPYTFKYDWLGYVQLVQVLDCVILVPLLGYGSDMLVRAISSWKSGTFQPEYRLIILSVPILSAIISCVFFGQAGAHPDRWHWMTIVAPYNLGYFAFLGANLVGITYAIDSFPSKAGPLLLVLCAGRGFISFGLSYSTVPLINLIGYQGAMNIFAVIAGVLGVITVPVYLFGSRIRMWATKKIWPELASE</sequence>
<dbReference type="Gene3D" id="1.20.1250.20">
    <property type="entry name" value="MFS general substrate transporter like domains"/>
    <property type="match status" value="1"/>
</dbReference>
<keyword evidence="4 5" id="KW-0472">Membrane</keyword>
<reference evidence="7" key="1">
    <citation type="journal article" date="2021" name="Mol. Plant Microbe Interact.">
        <title>Complete Genome Sequence of the Plant-Pathogenic Fungus Colletotrichum lupini.</title>
        <authorList>
            <person name="Baroncelli R."/>
            <person name="Pensec F."/>
            <person name="Da Lio D."/>
            <person name="Boufleur T."/>
            <person name="Vicente I."/>
            <person name="Sarrocco S."/>
            <person name="Picot A."/>
            <person name="Baraldi E."/>
            <person name="Sukno S."/>
            <person name="Thon M."/>
            <person name="Le Floch G."/>
        </authorList>
    </citation>
    <scope>NUCLEOTIDE SEQUENCE</scope>
    <source>
        <strain evidence="7">IMI 504893</strain>
    </source>
</reference>
<dbReference type="SUPFAM" id="SSF103473">
    <property type="entry name" value="MFS general substrate transporter"/>
    <property type="match status" value="1"/>
</dbReference>
<gene>
    <name evidence="7" type="ORF">CLUP02_00542</name>
</gene>
<dbReference type="InterPro" id="IPR036259">
    <property type="entry name" value="MFS_trans_sf"/>
</dbReference>
<feature type="transmembrane region" description="Helical" evidence="5">
    <location>
        <begin position="411"/>
        <end position="431"/>
    </location>
</feature>
<feature type="transmembrane region" description="Helical" evidence="5">
    <location>
        <begin position="131"/>
        <end position="154"/>
    </location>
</feature>
<evidence type="ECO:0000256" key="1">
    <source>
        <dbReference type="ARBA" id="ARBA00004141"/>
    </source>
</evidence>
<evidence type="ECO:0000256" key="5">
    <source>
        <dbReference type="SAM" id="Phobius"/>
    </source>
</evidence>
<dbReference type="PANTHER" id="PTHR23502">
    <property type="entry name" value="MAJOR FACILITATOR SUPERFAMILY"/>
    <property type="match status" value="1"/>
</dbReference>
<comment type="subcellular location">
    <subcellularLocation>
        <location evidence="1">Membrane</location>
        <topology evidence="1">Multi-pass membrane protein</topology>
    </subcellularLocation>
</comment>
<dbReference type="InterPro" id="IPR011701">
    <property type="entry name" value="MFS"/>
</dbReference>
<dbReference type="PANTHER" id="PTHR23502:SF164">
    <property type="entry name" value="MAJOR FACILITATOR SUPERFAMILY (MFS) PROFILE DOMAIN-CONTAINING PROTEIN"/>
    <property type="match status" value="1"/>
</dbReference>
<dbReference type="EMBL" id="CP019471">
    <property type="protein sequence ID" value="UQC73895.1"/>
    <property type="molecule type" value="Genomic_DNA"/>
</dbReference>
<evidence type="ECO:0000256" key="4">
    <source>
        <dbReference type="ARBA" id="ARBA00023136"/>
    </source>
</evidence>
<evidence type="ECO:0000256" key="2">
    <source>
        <dbReference type="ARBA" id="ARBA00022692"/>
    </source>
</evidence>
<dbReference type="GO" id="GO:0005886">
    <property type="term" value="C:plasma membrane"/>
    <property type="evidence" value="ECO:0007669"/>
    <property type="project" value="TreeGrafter"/>
</dbReference>
<keyword evidence="8" id="KW-1185">Reference proteome</keyword>
<dbReference type="InterPro" id="IPR020846">
    <property type="entry name" value="MFS_dom"/>
</dbReference>
<dbReference type="Pfam" id="PF07690">
    <property type="entry name" value="MFS_1"/>
    <property type="match status" value="1"/>
</dbReference>
<evidence type="ECO:0000313" key="7">
    <source>
        <dbReference type="EMBL" id="UQC73895.1"/>
    </source>
</evidence>
<feature type="domain" description="Major facilitator superfamily (MFS) profile" evidence="6">
    <location>
        <begin position="61"/>
        <end position="535"/>
    </location>
</feature>
<dbReference type="PROSITE" id="PS50850">
    <property type="entry name" value="MFS"/>
    <property type="match status" value="1"/>
</dbReference>